<evidence type="ECO:0000313" key="1">
    <source>
        <dbReference type="EMBL" id="AMB97289.1"/>
    </source>
</evidence>
<name>A0AAC8X065_9LACT</name>
<dbReference type="Proteomes" id="UP000067698">
    <property type="component" value="Chromosome"/>
</dbReference>
<dbReference type="EMBL" id="CP014162">
    <property type="protein sequence ID" value="AMB97289.1"/>
    <property type="molecule type" value="Genomic_DNA"/>
</dbReference>
<dbReference type="InterPro" id="IPR011256">
    <property type="entry name" value="Reg_factor_effector_dom_sf"/>
</dbReference>
<evidence type="ECO:0000313" key="2">
    <source>
        <dbReference type="Proteomes" id="UP000067698"/>
    </source>
</evidence>
<dbReference type="GeneID" id="92866537"/>
<accession>A0AAC8X065</accession>
<proteinExistence type="predicted"/>
<reference evidence="2" key="2">
    <citation type="submission" date="2016-01" db="EMBL/GenBank/DDBJ databases">
        <title>Six Aerococcus type strain genome sequencing and assembly using PacBio and Illumina Hiseq.</title>
        <authorList>
            <person name="Carkaci D."/>
            <person name="Dargis R."/>
            <person name="Nielsen X.C."/>
            <person name="Skovgaard O."/>
            <person name="Fuursted K."/>
            <person name="Christensen J.J."/>
        </authorList>
    </citation>
    <scope>NUCLEOTIDE SEQUENCE [LARGE SCALE GENOMIC DNA]</scope>
    <source>
        <strain evidence="2">CCUG28094</strain>
    </source>
</reference>
<gene>
    <name evidence="1" type="ORF">AWM74_03110</name>
</gene>
<sequence length="146" mass="17261">MDNNMKIDIGTLQRVVIDKMNLFYMEVPNNPESQKKAWPLFEAHFPSLTGRKMFGLDYDENKVYRVCSVVLESDRDDTYGLNQFEFEGGNYLRLRLKYDVPELYEKISPAYDFLFSQYGGHINWSLPMIEHYKSKNILDIMIPINE</sequence>
<organism evidence="1 2">
    <name type="scientific">Aerococcus urinaeequi</name>
    <dbReference type="NCBI Taxonomy" id="51665"/>
    <lineage>
        <taxon>Bacteria</taxon>
        <taxon>Bacillati</taxon>
        <taxon>Bacillota</taxon>
        <taxon>Bacilli</taxon>
        <taxon>Lactobacillales</taxon>
        <taxon>Aerococcaceae</taxon>
        <taxon>Aerococcus</taxon>
    </lineage>
</organism>
<evidence type="ECO:0008006" key="3">
    <source>
        <dbReference type="Google" id="ProtNLM"/>
    </source>
</evidence>
<dbReference type="AlphaFoldDB" id="A0AAC8X065"/>
<protein>
    <recommendedName>
        <fullName evidence="3">GyrI-like domain-containing protein</fullName>
    </recommendedName>
</protein>
<reference evidence="1 2" key="1">
    <citation type="journal article" date="2016" name="Genome Announc.">
        <title>Complete Genome Sequences of Aerococcus christensenii CCUG 28831T, Aerococcus sanguinicola CCUG 43001T, Aerococcus urinae CCUG 36881T, Aerococcus urinaeequi CCUG 28094T, Aerococcus urinaehominis CCUG 42038 BT, and Aerococcus viridans CCUG 4311T.</title>
        <authorList>
            <person name="Carkaci D."/>
            <person name="Dargis R."/>
            <person name="Nielsen X.C."/>
            <person name="Skovgaard O."/>
            <person name="Fuursted K."/>
            <person name="Christensen J.J."/>
        </authorList>
    </citation>
    <scope>NUCLEOTIDE SEQUENCE [LARGE SCALE GENOMIC DNA]</scope>
    <source>
        <strain evidence="1 2">CCUG28094</strain>
    </source>
</reference>
<dbReference type="RefSeq" id="WP_026465301.1">
    <property type="nucleotide sequence ID" value="NZ_CP014162.1"/>
</dbReference>
<dbReference type="Gene3D" id="3.20.80.10">
    <property type="entry name" value="Regulatory factor, effector binding domain"/>
    <property type="match status" value="1"/>
</dbReference>